<keyword evidence="2" id="KW-1185">Reference proteome</keyword>
<dbReference type="InterPro" id="IPR023214">
    <property type="entry name" value="HAD_sf"/>
</dbReference>
<dbReference type="InterPro" id="IPR036412">
    <property type="entry name" value="HAD-like_sf"/>
</dbReference>
<dbReference type="Proteomes" id="UP000190102">
    <property type="component" value="Unassembled WGS sequence"/>
</dbReference>
<evidence type="ECO:0000313" key="1">
    <source>
        <dbReference type="EMBL" id="SKA20269.1"/>
    </source>
</evidence>
<name>A0A1T4RW82_9BACT</name>
<organism evidence="1 2">
    <name type="scientific">Trichlorobacter thiogenes</name>
    <dbReference type="NCBI Taxonomy" id="115783"/>
    <lineage>
        <taxon>Bacteria</taxon>
        <taxon>Pseudomonadati</taxon>
        <taxon>Thermodesulfobacteriota</taxon>
        <taxon>Desulfuromonadia</taxon>
        <taxon>Geobacterales</taxon>
        <taxon>Geobacteraceae</taxon>
        <taxon>Trichlorobacter</taxon>
    </lineage>
</organism>
<dbReference type="AlphaFoldDB" id="A0A1T4RW82"/>
<dbReference type="RefSeq" id="WP_244161431.1">
    <property type="nucleotide sequence ID" value="NZ_FUWR01000026.1"/>
</dbReference>
<proteinExistence type="predicted"/>
<dbReference type="SUPFAM" id="SSF56784">
    <property type="entry name" value="HAD-like"/>
    <property type="match status" value="1"/>
</dbReference>
<dbReference type="EMBL" id="FUWR01000026">
    <property type="protein sequence ID" value="SKA20269.1"/>
    <property type="molecule type" value="Genomic_DNA"/>
</dbReference>
<evidence type="ECO:0000313" key="2">
    <source>
        <dbReference type="Proteomes" id="UP000190102"/>
    </source>
</evidence>
<protein>
    <submittedName>
        <fullName evidence="1">Uncharacterized protein</fullName>
    </submittedName>
</protein>
<dbReference type="Gene3D" id="3.40.50.1000">
    <property type="entry name" value="HAD superfamily/HAD-like"/>
    <property type="match status" value="1"/>
</dbReference>
<reference evidence="2" key="1">
    <citation type="submission" date="2017-02" db="EMBL/GenBank/DDBJ databases">
        <authorList>
            <person name="Varghese N."/>
            <person name="Submissions S."/>
        </authorList>
    </citation>
    <scope>NUCLEOTIDE SEQUENCE [LARGE SCALE GENOMIC DNA]</scope>
    <source>
        <strain evidence="2">ATCC BAA-34</strain>
    </source>
</reference>
<gene>
    <name evidence="1" type="ORF">SAMN02745119_03116</name>
</gene>
<sequence length="180" mass="20022">MGWRYRQQLRQLVVETPVTSTLLDQDPAALAACGVQALALDFDGVLAHHGADQPLPDVTDWLRRAVAVFGAERVCILSNRPFGPRVDWFATHFPGIGFVSGVRKKPYPNGLIKTGELASVPLSSILMVDDRLLTGCLSALLAGSRPCYIRNPFRSYQLHPVKEFFFMLLRRAERCFVALP</sequence>
<accession>A0A1T4RW82</accession>
<dbReference type="STRING" id="115783.SAMN02745119_03116"/>